<feature type="region of interest" description="Disordered" evidence="1">
    <location>
        <begin position="114"/>
        <end position="412"/>
    </location>
</feature>
<dbReference type="Proteomes" id="UP000019487">
    <property type="component" value="Unassembled WGS sequence"/>
</dbReference>
<dbReference type="AlphaFoldDB" id="W9CE08"/>
<gene>
    <name evidence="2" type="ORF">SBOR_5521</name>
</gene>
<feature type="compositionally biased region" description="Basic and acidic residues" evidence="1">
    <location>
        <begin position="1"/>
        <end position="20"/>
    </location>
</feature>
<keyword evidence="3" id="KW-1185">Reference proteome</keyword>
<accession>W9CE08</accession>
<feature type="compositionally biased region" description="Basic and acidic residues" evidence="1">
    <location>
        <begin position="283"/>
        <end position="301"/>
    </location>
</feature>
<evidence type="ECO:0000256" key="1">
    <source>
        <dbReference type="SAM" id="MobiDB-lite"/>
    </source>
</evidence>
<evidence type="ECO:0000313" key="3">
    <source>
        <dbReference type="Proteomes" id="UP000019487"/>
    </source>
</evidence>
<sequence>MTRKSNDRTTSSRRERRSFFDDSSSGISADDTLAPNSSVHGEDEPYTGRGSAFVDPYEFEALSQISPCEAVPQTSSVKTEYVSSEEDNQNAEWEDVSTSACSNIVSQISCATTTSLADRDPRQKHYPDTPSSFESIDAGYSYIDPQPQPQANCPPSVHGTQPGGRSPPYPEYQPASPRSAYKNTDARYDVYDEHRSQTRLPPNDIRIRLSRDQVPRQEHQPGPSRPPSGSTEDYDPKYQARYPSSIRERQPRDRGPHRRYHPDRSRPPSGSTDVYYSIYNPESQERDSRFIRMRQSEDLGPRQRYQQGPSRPPSKSTDICFSYYDPESQERDPRYMQTRTAGDRDPRQEYQSRPLRSCLKNTSTRYASELQSQARPPKTGHARQLEDRDSSSAGYEAPISQALSPSPRTRAQIPPRNEQELFLRYHFMHLDENGKEVWVLERKYESVDEYPKYVVRSGPTLGERVNGKGKGALESAWIKEWEWDMQWTIDV</sequence>
<evidence type="ECO:0000313" key="2">
    <source>
        <dbReference type="EMBL" id="ESZ94101.1"/>
    </source>
</evidence>
<protein>
    <submittedName>
        <fullName evidence="2">Uncharacterized protein</fullName>
    </submittedName>
</protein>
<dbReference type="HOGENOM" id="CLU_555702_0_0_1"/>
<feature type="compositionally biased region" description="Low complexity" evidence="1">
    <location>
        <begin position="21"/>
        <end position="32"/>
    </location>
</feature>
<dbReference type="EMBL" id="AYSA01000268">
    <property type="protein sequence ID" value="ESZ94101.1"/>
    <property type="molecule type" value="Genomic_DNA"/>
</dbReference>
<comment type="caution">
    <text evidence="2">The sequence shown here is derived from an EMBL/GenBank/DDBJ whole genome shotgun (WGS) entry which is preliminary data.</text>
</comment>
<feature type="compositionally biased region" description="Polar residues" evidence="1">
    <location>
        <begin position="304"/>
        <end position="319"/>
    </location>
</feature>
<proteinExistence type="predicted"/>
<feature type="compositionally biased region" description="Basic and acidic residues" evidence="1">
    <location>
        <begin position="117"/>
        <end position="127"/>
    </location>
</feature>
<feature type="region of interest" description="Disordered" evidence="1">
    <location>
        <begin position="1"/>
        <end position="52"/>
    </location>
</feature>
<feature type="compositionally biased region" description="Basic and acidic residues" evidence="1">
    <location>
        <begin position="184"/>
        <end position="196"/>
    </location>
</feature>
<feature type="compositionally biased region" description="Basic and acidic residues" evidence="1">
    <location>
        <begin position="205"/>
        <end position="219"/>
    </location>
</feature>
<feature type="compositionally biased region" description="Basic and acidic residues" evidence="1">
    <location>
        <begin position="341"/>
        <end position="350"/>
    </location>
</feature>
<organism evidence="2 3">
    <name type="scientific">Sclerotinia borealis (strain F-4128)</name>
    <dbReference type="NCBI Taxonomy" id="1432307"/>
    <lineage>
        <taxon>Eukaryota</taxon>
        <taxon>Fungi</taxon>
        <taxon>Dikarya</taxon>
        <taxon>Ascomycota</taxon>
        <taxon>Pezizomycotina</taxon>
        <taxon>Leotiomycetes</taxon>
        <taxon>Helotiales</taxon>
        <taxon>Sclerotiniaceae</taxon>
        <taxon>Sclerotinia</taxon>
    </lineage>
</organism>
<feature type="compositionally biased region" description="Polar residues" evidence="1">
    <location>
        <begin position="359"/>
        <end position="374"/>
    </location>
</feature>
<reference evidence="2 3" key="1">
    <citation type="journal article" date="2014" name="Genome Announc.">
        <title>Draft genome sequence of Sclerotinia borealis, a psychrophilic plant pathogenic fungus.</title>
        <authorList>
            <person name="Mardanov A.V."/>
            <person name="Beletsky A.V."/>
            <person name="Kadnikov V.V."/>
            <person name="Ignatov A.N."/>
            <person name="Ravin N.V."/>
        </authorList>
    </citation>
    <scope>NUCLEOTIDE SEQUENCE [LARGE SCALE GENOMIC DNA]</scope>
    <source>
        <strain evidence="3">F-4157</strain>
    </source>
</reference>
<name>W9CE08_SCLBF</name>